<feature type="domain" description="Rho termination factor-like N-terminal" evidence="2">
    <location>
        <begin position="105"/>
        <end position="137"/>
    </location>
</feature>
<organism evidence="3 4">
    <name type="scientific">Halorubrum halodurans</name>
    <dbReference type="NCBI Taxonomy" id="1383851"/>
    <lineage>
        <taxon>Archaea</taxon>
        <taxon>Methanobacteriati</taxon>
        <taxon>Methanobacteriota</taxon>
        <taxon>Stenosarchaea group</taxon>
        <taxon>Halobacteria</taxon>
        <taxon>Halobacteriales</taxon>
        <taxon>Haloferacaceae</taxon>
        <taxon>Halorubrum</taxon>
    </lineage>
</organism>
<accession>A0A256IKV6</accession>
<feature type="compositionally biased region" description="Acidic residues" evidence="1">
    <location>
        <begin position="174"/>
        <end position="196"/>
    </location>
</feature>
<evidence type="ECO:0000313" key="4">
    <source>
        <dbReference type="Proteomes" id="UP000216308"/>
    </source>
</evidence>
<keyword evidence="4" id="KW-1185">Reference proteome</keyword>
<evidence type="ECO:0000256" key="1">
    <source>
        <dbReference type="SAM" id="MobiDB-lite"/>
    </source>
</evidence>
<dbReference type="Pfam" id="PF07498">
    <property type="entry name" value="Rho_N"/>
    <property type="match status" value="1"/>
</dbReference>
<dbReference type="Gene3D" id="1.10.720.10">
    <property type="match status" value="1"/>
</dbReference>
<proteinExistence type="predicted"/>
<evidence type="ECO:0000313" key="3">
    <source>
        <dbReference type="EMBL" id="OYR57073.1"/>
    </source>
</evidence>
<feature type="compositionally biased region" description="Basic and acidic residues" evidence="1">
    <location>
        <begin position="50"/>
        <end position="59"/>
    </location>
</feature>
<dbReference type="InterPro" id="IPR011112">
    <property type="entry name" value="Rho-like_N"/>
</dbReference>
<dbReference type="EMBL" id="NHPJ01000069">
    <property type="protein sequence ID" value="OYR57073.1"/>
    <property type="molecule type" value="Genomic_DNA"/>
</dbReference>
<dbReference type="Proteomes" id="UP000216308">
    <property type="component" value="Unassembled WGS sequence"/>
</dbReference>
<dbReference type="AlphaFoldDB" id="A0A256IKV6"/>
<gene>
    <name evidence="3" type="ORF">DJ70_06650</name>
</gene>
<feature type="compositionally biased region" description="Basic and acidic residues" evidence="1">
    <location>
        <begin position="67"/>
        <end position="106"/>
    </location>
</feature>
<feature type="region of interest" description="Disordered" evidence="1">
    <location>
        <begin position="149"/>
        <end position="205"/>
    </location>
</feature>
<protein>
    <recommendedName>
        <fullName evidence="2">Rho termination factor-like N-terminal domain-containing protein</fullName>
    </recommendedName>
</protein>
<dbReference type="RefSeq" id="WP_094531301.1">
    <property type="nucleotide sequence ID" value="NZ_NHPJ01000069.1"/>
</dbReference>
<name>A0A256IKV6_9EURY</name>
<feature type="region of interest" description="Disordered" evidence="1">
    <location>
        <begin position="50"/>
        <end position="107"/>
    </location>
</feature>
<evidence type="ECO:0000259" key="2">
    <source>
        <dbReference type="Pfam" id="PF07498"/>
    </source>
</evidence>
<sequence>MPPIEITDDHRERIERLREELADRHAGPYATVGTEGVLAYLLDLADAVDDPDRSADLDRGGGPPAGSDERGDGDADRSPFDREAARGVLEERNRRHGDPEDADRSDLYSLAAAFDVSGRSDMTKEELVESILDAAAELAADPFARVDVEVPAGNGEDDGTVNAETASEEIAGGESDDAEAEPDDDGGDGDTSEADDGGAGQLNAMMSLLDTHDDKWREGDGDVRYEVELPDGSVETARTKDDVRALLFRNY</sequence>
<comment type="caution">
    <text evidence="3">The sequence shown here is derived from an EMBL/GenBank/DDBJ whole genome shotgun (WGS) entry which is preliminary data.</text>
</comment>
<dbReference type="OrthoDB" id="205007at2157"/>
<reference evidence="3 4" key="1">
    <citation type="journal article" date="2014" name="Front. Microbiol.">
        <title>Population and genomic analysis of the genus Halorubrum.</title>
        <authorList>
            <person name="Fullmer M.S."/>
            <person name="Soucy S.M."/>
            <person name="Swithers K.S."/>
            <person name="Makkay A.M."/>
            <person name="Wheeler R."/>
            <person name="Ventosa A."/>
            <person name="Gogarten J.P."/>
            <person name="Papke R.T."/>
        </authorList>
    </citation>
    <scope>NUCLEOTIDE SEQUENCE [LARGE SCALE GENOMIC DNA]</scope>
    <source>
        <strain evidence="3 4">Cb34</strain>
    </source>
</reference>